<keyword evidence="2" id="KW-1185">Reference proteome</keyword>
<protein>
    <recommendedName>
        <fullName evidence="3">Fungal N-terminal domain-containing protein</fullName>
    </recommendedName>
</protein>
<dbReference type="Proteomes" id="UP001583177">
    <property type="component" value="Unassembled WGS sequence"/>
</dbReference>
<evidence type="ECO:0000313" key="2">
    <source>
        <dbReference type="Proteomes" id="UP001583177"/>
    </source>
</evidence>
<proteinExistence type="predicted"/>
<comment type="caution">
    <text evidence="1">The sequence shown here is derived from an EMBL/GenBank/DDBJ whole genome shotgun (WGS) entry which is preliminary data.</text>
</comment>
<accession>A0ABR3XAH6</accession>
<evidence type="ECO:0008006" key="3">
    <source>
        <dbReference type="Google" id="ProtNLM"/>
    </source>
</evidence>
<sequence>MEILGAVSASADLLALSIKASKAARGLAKSFLNAPTELVDLAEELERLRAKLEQTQGLCDDIATAPTSPSRSESFPTADTLLPPRHRQALHIALQKSLEALQNIQSLCNTEHDEDIHGNIGKMPSSLQGVRHRIRWATINKRKASRVLEDVKLAQGGVVDVLHILSILAASLL</sequence>
<reference evidence="1 2" key="1">
    <citation type="journal article" date="2024" name="IMA Fungus">
        <title>IMA Genome - F19 : A genome assembly and annotation guide to empower mycologists, including annotated draft genome sequences of Ceratocystis pirilliformis, Diaporthe australafricana, Fusarium ophioides, Paecilomyces lecythidis, and Sporothrix stenoceras.</title>
        <authorList>
            <person name="Aylward J."/>
            <person name="Wilson A.M."/>
            <person name="Visagie C.M."/>
            <person name="Spraker J."/>
            <person name="Barnes I."/>
            <person name="Buitendag C."/>
            <person name="Ceriani C."/>
            <person name="Del Mar Angel L."/>
            <person name="du Plessis D."/>
            <person name="Fuchs T."/>
            <person name="Gasser K."/>
            <person name="Kramer D."/>
            <person name="Li W."/>
            <person name="Munsamy K."/>
            <person name="Piso A."/>
            <person name="Price J.L."/>
            <person name="Sonnekus B."/>
            <person name="Thomas C."/>
            <person name="van der Nest A."/>
            <person name="van Dijk A."/>
            <person name="van Heerden A."/>
            <person name="van Vuuren N."/>
            <person name="Yilmaz N."/>
            <person name="Duong T.A."/>
            <person name="van der Merwe N.A."/>
            <person name="Wingfield M.J."/>
            <person name="Wingfield B.D."/>
        </authorList>
    </citation>
    <scope>NUCLEOTIDE SEQUENCE [LARGE SCALE GENOMIC DNA]</scope>
    <source>
        <strain evidence="1 2">CMW 18300</strain>
    </source>
</reference>
<gene>
    <name evidence="1" type="ORF">Daus18300_004238</name>
</gene>
<organism evidence="1 2">
    <name type="scientific">Diaporthe australafricana</name>
    <dbReference type="NCBI Taxonomy" id="127596"/>
    <lineage>
        <taxon>Eukaryota</taxon>
        <taxon>Fungi</taxon>
        <taxon>Dikarya</taxon>
        <taxon>Ascomycota</taxon>
        <taxon>Pezizomycotina</taxon>
        <taxon>Sordariomycetes</taxon>
        <taxon>Sordariomycetidae</taxon>
        <taxon>Diaporthales</taxon>
        <taxon>Diaporthaceae</taxon>
        <taxon>Diaporthe</taxon>
    </lineage>
</organism>
<name>A0ABR3XAH6_9PEZI</name>
<dbReference type="EMBL" id="JAWRVE010000028">
    <property type="protein sequence ID" value="KAL1872692.1"/>
    <property type="molecule type" value="Genomic_DNA"/>
</dbReference>
<evidence type="ECO:0000313" key="1">
    <source>
        <dbReference type="EMBL" id="KAL1872692.1"/>
    </source>
</evidence>